<evidence type="ECO:0000313" key="4">
    <source>
        <dbReference type="Proteomes" id="UP000000763"/>
    </source>
</evidence>
<feature type="non-terminal residue" evidence="3">
    <location>
        <position position="1"/>
    </location>
</feature>
<reference evidence="4" key="2">
    <citation type="journal article" date="2008" name="Nucleic Acids Res.">
        <title>The rice annotation project database (RAP-DB): 2008 update.</title>
        <authorList>
            <consortium name="The rice annotation project (RAP)"/>
        </authorList>
    </citation>
    <scope>GENOME REANNOTATION</scope>
    <source>
        <strain evidence="4">cv. Nipponbare</strain>
    </source>
</reference>
<gene>
    <name evidence="3" type="ordered locus">Os06g0682300</name>
</gene>
<proteinExistence type="predicted"/>
<feature type="region of interest" description="Disordered" evidence="1">
    <location>
        <begin position="1"/>
        <end position="32"/>
    </location>
</feature>
<dbReference type="Proteomes" id="UP000000763">
    <property type="component" value="Chromosome 6"/>
</dbReference>
<reference evidence="3 4" key="1">
    <citation type="journal article" date="2005" name="Nature">
        <title>The map-based sequence of the rice genome.</title>
        <authorList>
            <consortium name="International rice genome sequencing project (IRGSP)"/>
            <person name="Matsumoto T."/>
            <person name="Wu J."/>
            <person name="Kanamori H."/>
            <person name="Katayose Y."/>
            <person name="Fujisawa M."/>
            <person name="Namiki N."/>
            <person name="Mizuno H."/>
            <person name="Yamamoto K."/>
            <person name="Antonio B.A."/>
            <person name="Baba T."/>
            <person name="Sakata K."/>
            <person name="Nagamura Y."/>
            <person name="Aoki H."/>
            <person name="Arikawa K."/>
            <person name="Arita K."/>
            <person name="Bito T."/>
            <person name="Chiden Y."/>
            <person name="Fujitsuka N."/>
            <person name="Fukunaka R."/>
            <person name="Hamada M."/>
            <person name="Harada C."/>
            <person name="Hayashi A."/>
            <person name="Hijishita S."/>
            <person name="Honda M."/>
            <person name="Hosokawa S."/>
            <person name="Ichikawa Y."/>
            <person name="Idonuma A."/>
            <person name="Iijima M."/>
            <person name="Ikeda M."/>
            <person name="Ikeno M."/>
            <person name="Ito K."/>
            <person name="Ito S."/>
            <person name="Ito T."/>
            <person name="Ito Y."/>
            <person name="Ito Y."/>
            <person name="Iwabuchi A."/>
            <person name="Kamiya K."/>
            <person name="Karasawa W."/>
            <person name="Kurita K."/>
            <person name="Katagiri S."/>
            <person name="Kikuta A."/>
            <person name="Kobayashi H."/>
            <person name="Kobayashi N."/>
            <person name="Machita K."/>
            <person name="Maehara T."/>
            <person name="Masukawa M."/>
            <person name="Mizubayashi T."/>
            <person name="Mukai Y."/>
            <person name="Nagasaki H."/>
            <person name="Nagata Y."/>
            <person name="Naito S."/>
            <person name="Nakashima M."/>
            <person name="Nakama Y."/>
            <person name="Nakamichi Y."/>
            <person name="Nakamura M."/>
            <person name="Meguro A."/>
            <person name="Negishi M."/>
            <person name="Ohta I."/>
            <person name="Ohta T."/>
            <person name="Okamoto M."/>
            <person name="Ono N."/>
            <person name="Saji S."/>
            <person name="Sakaguchi M."/>
            <person name="Sakai K."/>
            <person name="Shibata M."/>
            <person name="Shimokawa T."/>
            <person name="Song J."/>
            <person name="Takazaki Y."/>
            <person name="Terasawa K."/>
            <person name="Tsugane M."/>
            <person name="Tsuji K."/>
            <person name="Ueda S."/>
            <person name="Waki K."/>
            <person name="Yamagata H."/>
            <person name="Yamamoto M."/>
            <person name="Yamamoto S."/>
            <person name="Yamane H."/>
            <person name="Yoshiki S."/>
            <person name="Yoshihara R."/>
            <person name="Yukawa K."/>
            <person name="Zhong H."/>
            <person name="Yano M."/>
            <person name="Yuan Q."/>
            <person name="Ouyang S."/>
            <person name="Liu J."/>
            <person name="Jones K.M."/>
            <person name="Gansberger K."/>
            <person name="Moffat K."/>
            <person name="Hill J."/>
            <person name="Bera J."/>
            <person name="Fadrosh D."/>
            <person name="Jin S."/>
            <person name="Johri S."/>
            <person name="Kim M."/>
            <person name="Overton L."/>
            <person name="Reardon M."/>
            <person name="Tsitrin T."/>
            <person name="Vuong H."/>
            <person name="Weaver B."/>
            <person name="Ciecko A."/>
            <person name="Tallon L."/>
            <person name="Jackson J."/>
            <person name="Pai G."/>
            <person name="Aken S.V."/>
            <person name="Utterback T."/>
            <person name="Reidmuller S."/>
            <person name="Feldblyum T."/>
            <person name="Hsiao J."/>
            <person name="Zismann V."/>
            <person name="Iobst S."/>
            <person name="de Vazeille A.R."/>
            <person name="Buell C.R."/>
            <person name="Ying K."/>
            <person name="Li Y."/>
            <person name="Lu T."/>
            <person name="Huang Y."/>
            <person name="Zhao Q."/>
            <person name="Feng Q."/>
            <person name="Zhang L."/>
            <person name="Zhu J."/>
            <person name="Weng Q."/>
            <person name="Mu J."/>
            <person name="Lu Y."/>
            <person name="Fan D."/>
            <person name="Liu Y."/>
            <person name="Guan J."/>
            <person name="Zhang Y."/>
            <person name="Yu S."/>
            <person name="Liu X."/>
            <person name="Zhang Y."/>
            <person name="Hong G."/>
            <person name="Han B."/>
            <person name="Choisne N."/>
            <person name="Demange N."/>
            <person name="Orjeda G."/>
            <person name="Samain S."/>
            <person name="Cattolico L."/>
            <person name="Pelletier E."/>
            <person name="Couloux A."/>
            <person name="Segurens B."/>
            <person name="Wincker P."/>
            <person name="D'Hont A."/>
            <person name="Scarpelli C."/>
            <person name="Weissenbach J."/>
            <person name="Salanoubat M."/>
            <person name="Quetier F."/>
            <person name="Yu Y."/>
            <person name="Kim H.R."/>
            <person name="Rambo T."/>
            <person name="Currie J."/>
            <person name="Collura K."/>
            <person name="Luo M."/>
            <person name="Yang T."/>
            <person name="Ammiraju J.S.S."/>
            <person name="Engler F."/>
            <person name="Soderlund C."/>
            <person name="Wing R.A."/>
            <person name="Palmer L.E."/>
            <person name="de la Bastide M."/>
            <person name="Spiegel L."/>
            <person name="Nascimento L."/>
            <person name="Zutavern T."/>
            <person name="O'Shaughnessy A."/>
            <person name="Dike S."/>
            <person name="Dedhia N."/>
            <person name="Preston R."/>
            <person name="Balija V."/>
            <person name="McCombie W.R."/>
            <person name="Chow T."/>
            <person name="Chen H."/>
            <person name="Chung M."/>
            <person name="Chen C."/>
            <person name="Shaw J."/>
            <person name="Wu H."/>
            <person name="Hsiao K."/>
            <person name="Chao Y."/>
            <person name="Chu M."/>
            <person name="Cheng C."/>
            <person name="Hour A."/>
            <person name="Lee P."/>
            <person name="Lin S."/>
            <person name="Lin Y."/>
            <person name="Liou J."/>
            <person name="Liu S."/>
            <person name="Hsing Y."/>
            <person name="Raghuvanshi S."/>
            <person name="Mohanty A."/>
            <person name="Bharti A.K."/>
            <person name="Gaur A."/>
            <person name="Gupta V."/>
            <person name="Kumar D."/>
            <person name="Ravi V."/>
            <person name="Vij S."/>
            <person name="Kapur A."/>
            <person name="Khurana P."/>
            <person name="Khurana P."/>
            <person name="Khurana J.P."/>
            <person name="Tyagi A.K."/>
            <person name="Gaikwad K."/>
            <person name="Singh A."/>
            <person name="Dalal V."/>
            <person name="Srivastava S."/>
            <person name="Dixit A."/>
            <person name="Pal A.K."/>
            <person name="Ghazi I.A."/>
            <person name="Yadav M."/>
            <person name="Pandit A."/>
            <person name="Bhargava A."/>
            <person name="Sureshbabu K."/>
            <person name="Batra K."/>
            <person name="Sharma T.R."/>
            <person name="Mohapatra T."/>
            <person name="Singh N.K."/>
            <person name="Messing J."/>
            <person name="Nelson A.B."/>
            <person name="Fuks G."/>
            <person name="Kavchok S."/>
            <person name="Keizer G."/>
            <person name="Linton E."/>
            <person name="Llaca V."/>
            <person name="Song R."/>
            <person name="Tanyolac B."/>
            <person name="Young S."/>
            <person name="Ho-Il K."/>
            <person name="Hahn J.H."/>
            <person name="Sangsakoo G."/>
            <person name="Vanavichit A."/>
            <person name="de Mattos Luiz.A.T."/>
            <person name="Zimmer P.D."/>
            <person name="Malone G."/>
            <person name="Dellagostin O."/>
            <person name="de Oliveira A.C."/>
            <person name="Bevan M."/>
            <person name="Bancroft I."/>
            <person name="Minx P."/>
            <person name="Cordum H."/>
            <person name="Wilson R."/>
            <person name="Cheng Z."/>
            <person name="Jin W."/>
            <person name="Jiang J."/>
            <person name="Leong S.A."/>
            <person name="Iwama H."/>
            <person name="Gojobori T."/>
            <person name="Itoh T."/>
            <person name="Niimura Y."/>
            <person name="Fujii Y."/>
            <person name="Habara T."/>
            <person name="Sakai H."/>
            <person name="Sato Y."/>
            <person name="Wilson G."/>
            <person name="Kumar K."/>
            <person name="McCouch S."/>
            <person name="Juretic N."/>
            <person name="Hoen D."/>
            <person name="Wright S."/>
            <person name="Bruskiewich R."/>
            <person name="Bureau T."/>
            <person name="Miyao A."/>
            <person name="Hirochika H."/>
            <person name="Nishikawa T."/>
            <person name="Kadowaki K."/>
            <person name="Sugiura M."/>
            <person name="Burr B."/>
            <person name="Sasaki T."/>
        </authorList>
    </citation>
    <scope>NUCLEOTIDE SEQUENCE [LARGE SCALE GENOMIC DNA]</scope>
    <source>
        <strain evidence="4">cv. Nipponbare</strain>
    </source>
</reference>
<feature type="transmembrane region" description="Helical" evidence="2">
    <location>
        <begin position="65"/>
        <end position="87"/>
    </location>
</feature>
<dbReference type="KEGG" id="dosa:Os06g0682300"/>
<evidence type="ECO:0000256" key="2">
    <source>
        <dbReference type="SAM" id="Phobius"/>
    </source>
</evidence>
<dbReference type="EMBL" id="AP008212">
    <property type="protein sequence ID" value="BAH93686.1"/>
    <property type="molecule type" value="Genomic_DNA"/>
</dbReference>
<evidence type="ECO:0000256" key="1">
    <source>
        <dbReference type="SAM" id="MobiDB-lite"/>
    </source>
</evidence>
<keyword evidence="2" id="KW-0472">Membrane</keyword>
<accession>A0A0P0X0J8</accession>
<protein>
    <submittedName>
        <fullName evidence="3">Os06g0682300 protein</fullName>
    </submittedName>
</protein>
<organism evidence="3 4">
    <name type="scientific">Oryza sativa subsp. japonica</name>
    <name type="common">Rice</name>
    <dbReference type="NCBI Taxonomy" id="39947"/>
    <lineage>
        <taxon>Eukaryota</taxon>
        <taxon>Viridiplantae</taxon>
        <taxon>Streptophyta</taxon>
        <taxon>Embryophyta</taxon>
        <taxon>Tracheophyta</taxon>
        <taxon>Spermatophyta</taxon>
        <taxon>Magnoliopsida</taxon>
        <taxon>Liliopsida</taxon>
        <taxon>Poales</taxon>
        <taxon>Poaceae</taxon>
        <taxon>BOP clade</taxon>
        <taxon>Oryzoideae</taxon>
        <taxon>Oryzeae</taxon>
        <taxon>Oryzinae</taxon>
        <taxon>Oryza</taxon>
        <taxon>Oryza sativa</taxon>
    </lineage>
</organism>
<keyword evidence="2" id="KW-1133">Transmembrane helix</keyword>
<sequence length="93" mass="10614">PQHQVVQRCSSSIQASRHRSSAGPEEAEERGQDGYVRRDLSIALGCNANFVGVDWSSPMDPFVDFIWVNLWLLCLPYGVVHPIWIWLCRTMKV</sequence>
<name>A0A0P0X0J8_ORYSJ</name>
<evidence type="ECO:0000313" key="3">
    <source>
        <dbReference type="EMBL" id="BAH93686.1"/>
    </source>
</evidence>
<keyword evidence="2" id="KW-0812">Transmembrane</keyword>
<dbReference type="Gramene" id="Os06t0682300-01">
    <property type="protein sequence ID" value="Os06t0682300-01"/>
    <property type="gene ID" value="Os06g0682300"/>
</dbReference>
<dbReference type="AlphaFoldDB" id="A0A0P0X0J8"/>